<keyword evidence="1" id="KW-0472">Membrane</keyword>
<dbReference type="EMBL" id="MK072333">
    <property type="protein sequence ID" value="AYV82007.1"/>
    <property type="molecule type" value="Genomic_DNA"/>
</dbReference>
<accession>A0A3G5A466</accession>
<sequence>MKINNTSEIIRRSMKYLVMLFVLALSLKYIPSTSLENKEIIILSTIGVITFAILDIYCPSVSNMEHLINDY</sequence>
<keyword evidence="1" id="KW-0812">Transmembrane</keyword>
<feature type="transmembrane region" description="Helical" evidence="1">
    <location>
        <begin position="40"/>
        <end position="58"/>
    </location>
</feature>
<evidence type="ECO:0000256" key="1">
    <source>
        <dbReference type="SAM" id="Phobius"/>
    </source>
</evidence>
<feature type="transmembrane region" description="Helical" evidence="1">
    <location>
        <begin position="16"/>
        <end position="34"/>
    </location>
</feature>
<organism evidence="2">
    <name type="scientific">Homavirus sp</name>
    <dbReference type="NCBI Taxonomy" id="2487769"/>
    <lineage>
        <taxon>Viruses</taxon>
        <taxon>Varidnaviria</taxon>
        <taxon>Bamfordvirae</taxon>
        <taxon>Nucleocytoviricota</taxon>
        <taxon>Megaviricetes</taxon>
        <taxon>Imitervirales</taxon>
        <taxon>Mimiviridae</taxon>
        <taxon>Klosneuvirinae</taxon>
    </lineage>
</organism>
<gene>
    <name evidence="2" type="ORF">Homavirus2_11</name>
</gene>
<protein>
    <submittedName>
        <fullName evidence="2">Uncharacterized protein</fullName>
    </submittedName>
</protein>
<proteinExistence type="predicted"/>
<reference evidence="2" key="1">
    <citation type="submission" date="2018-10" db="EMBL/GenBank/DDBJ databases">
        <title>Hidden diversity of soil giant viruses.</title>
        <authorList>
            <person name="Schulz F."/>
            <person name="Alteio L."/>
            <person name="Goudeau D."/>
            <person name="Ryan E.M."/>
            <person name="Malmstrom R.R."/>
            <person name="Blanchard J."/>
            <person name="Woyke T."/>
        </authorList>
    </citation>
    <scope>NUCLEOTIDE SEQUENCE</scope>
    <source>
        <strain evidence="2">HOV1</strain>
    </source>
</reference>
<name>A0A3G5A466_9VIRU</name>
<evidence type="ECO:0000313" key="2">
    <source>
        <dbReference type="EMBL" id="AYV82007.1"/>
    </source>
</evidence>
<keyword evidence="1" id="KW-1133">Transmembrane helix</keyword>